<dbReference type="KEGG" id="aqu:109593668"/>
<dbReference type="RefSeq" id="XP_019864208.1">
    <property type="nucleotide sequence ID" value="XM_020008649.1"/>
</dbReference>
<dbReference type="GeneID" id="109593668"/>
<evidence type="ECO:0000313" key="2">
    <source>
        <dbReference type="Proteomes" id="UP000007879"/>
    </source>
</evidence>
<proteinExistence type="predicted"/>
<reference evidence="1" key="2">
    <citation type="submission" date="2024-06" db="UniProtKB">
        <authorList>
            <consortium name="EnsemblMetazoa"/>
        </authorList>
    </citation>
    <scope>IDENTIFICATION</scope>
</reference>
<dbReference type="AlphaFoldDB" id="A0AAN0K3V0"/>
<dbReference type="EnsemblMetazoa" id="XM_020008649.1">
    <property type="protein sequence ID" value="XP_019864208.1"/>
    <property type="gene ID" value="LOC109593668"/>
</dbReference>
<dbReference type="SUPFAM" id="SSF48371">
    <property type="entry name" value="ARM repeat"/>
    <property type="match status" value="1"/>
</dbReference>
<evidence type="ECO:0000313" key="1">
    <source>
        <dbReference type="EnsemblMetazoa" id="XP_019864208.1"/>
    </source>
</evidence>
<sequence length="209" mass="22139">MNEDDKSSLNILINSTLANMSASARTDSDPLVTVATLESIELVLKSLRGREFPIEGKVWASLLVTIDDILNNKAECQEEDCYDGGDSGSLFTGDTTEIEGLLFESAGSLLGPLAAVVGGAKILSSIKPMMTLLIKKMMTCKTVANHSFVMGTLAEIVEGCGQAISPLATDLYPLFMRGLSDKSDEVSSNSVYGIGTLAGAAVAQISWYM</sequence>
<accession>A0AAN0K3V0</accession>
<dbReference type="InterPro" id="IPR011989">
    <property type="entry name" value="ARM-like"/>
</dbReference>
<protein>
    <submittedName>
        <fullName evidence="1">Uncharacterized protein</fullName>
    </submittedName>
</protein>
<keyword evidence="2" id="KW-1185">Reference proteome</keyword>
<name>A0AAN0K3V0_AMPQE</name>
<dbReference type="InterPro" id="IPR016024">
    <property type="entry name" value="ARM-type_fold"/>
</dbReference>
<organism evidence="1 2">
    <name type="scientific">Amphimedon queenslandica</name>
    <name type="common">Sponge</name>
    <dbReference type="NCBI Taxonomy" id="400682"/>
    <lineage>
        <taxon>Eukaryota</taxon>
        <taxon>Metazoa</taxon>
        <taxon>Porifera</taxon>
        <taxon>Demospongiae</taxon>
        <taxon>Heteroscleromorpha</taxon>
        <taxon>Haplosclerida</taxon>
        <taxon>Niphatidae</taxon>
        <taxon>Amphimedon</taxon>
    </lineage>
</organism>
<dbReference type="Proteomes" id="UP000007879">
    <property type="component" value="Unassembled WGS sequence"/>
</dbReference>
<dbReference type="Gene3D" id="1.25.10.10">
    <property type="entry name" value="Leucine-rich Repeat Variant"/>
    <property type="match status" value="1"/>
</dbReference>
<reference evidence="2" key="1">
    <citation type="journal article" date="2010" name="Nature">
        <title>The Amphimedon queenslandica genome and the evolution of animal complexity.</title>
        <authorList>
            <person name="Srivastava M."/>
            <person name="Simakov O."/>
            <person name="Chapman J."/>
            <person name="Fahey B."/>
            <person name="Gauthier M.E."/>
            <person name="Mitros T."/>
            <person name="Richards G.S."/>
            <person name="Conaco C."/>
            <person name="Dacre M."/>
            <person name="Hellsten U."/>
            <person name="Larroux C."/>
            <person name="Putnam N.H."/>
            <person name="Stanke M."/>
            <person name="Adamska M."/>
            <person name="Darling A."/>
            <person name="Degnan S.M."/>
            <person name="Oakley T.H."/>
            <person name="Plachetzki D.C."/>
            <person name="Zhai Y."/>
            <person name="Adamski M."/>
            <person name="Calcino A."/>
            <person name="Cummins S.F."/>
            <person name="Goodstein D.M."/>
            <person name="Harris C."/>
            <person name="Jackson D.J."/>
            <person name="Leys S.P."/>
            <person name="Shu S."/>
            <person name="Woodcroft B.J."/>
            <person name="Vervoort M."/>
            <person name="Kosik K.S."/>
            <person name="Manning G."/>
            <person name="Degnan B.M."/>
            <person name="Rokhsar D.S."/>
        </authorList>
    </citation>
    <scope>NUCLEOTIDE SEQUENCE [LARGE SCALE GENOMIC DNA]</scope>
</reference>